<comment type="subcellular location">
    <subcellularLocation>
        <location evidence="1">Membrane</location>
        <topology evidence="1">Single-pass type I membrane protein</topology>
    </subcellularLocation>
</comment>
<evidence type="ECO:0000256" key="13">
    <source>
        <dbReference type="SAM" id="SignalP"/>
    </source>
</evidence>
<keyword evidence="10" id="KW-1015">Disulfide bond</keyword>
<dbReference type="PANTHER" id="PTHR33021">
    <property type="entry name" value="BLUE COPPER PROTEIN"/>
    <property type="match status" value="1"/>
</dbReference>
<accession>A0A5N6R3H9</accession>
<dbReference type="GO" id="GO:0009610">
    <property type="term" value="P:response to symbiotic fungus"/>
    <property type="evidence" value="ECO:0007669"/>
    <property type="project" value="UniProtKB-ARBA"/>
</dbReference>
<evidence type="ECO:0000313" key="15">
    <source>
        <dbReference type="EMBL" id="KAE8055191.1"/>
    </source>
</evidence>
<keyword evidence="16" id="KW-1185">Reference proteome</keyword>
<keyword evidence="9 12" id="KW-0472">Membrane</keyword>
<keyword evidence="2" id="KW-0813">Transport</keyword>
<keyword evidence="5 13" id="KW-0732">Signal</keyword>
<keyword evidence="3 12" id="KW-0812">Transmembrane</keyword>
<dbReference type="InterPro" id="IPR003245">
    <property type="entry name" value="Phytocyanin_dom"/>
</dbReference>
<dbReference type="Gene3D" id="2.60.40.420">
    <property type="entry name" value="Cupredoxins - blue copper proteins"/>
    <property type="match status" value="1"/>
</dbReference>
<evidence type="ECO:0000256" key="5">
    <source>
        <dbReference type="ARBA" id="ARBA00022729"/>
    </source>
</evidence>
<dbReference type="GO" id="GO:0009055">
    <property type="term" value="F:electron transfer activity"/>
    <property type="evidence" value="ECO:0007669"/>
    <property type="project" value="InterPro"/>
</dbReference>
<dbReference type="EMBL" id="CM017325">
    <property type="protein sequence ID" value="KAE8055191.1"/>
    <property type="molecule type" value="Genomic_DNA"/>
</dbReference>
<dbReference type="CDD" id="cd04216">
    <property type="entry name" value="Phytocyanin"/>
    <property type="match status" value="1"/>
</dbReference>
<dbReference type="Proteomes" id="UP000327013">
    <property type="component" value="Chromosome 5"/>
</dbReference>
<evidence type="ECO:0000256" key="11">
    <source>
        <dbReference type="ARBA" id="ARBA00023180"/>
    </source>
</evidence>
<keyword evidence="4" id="KW-0479">Metal-binding</keyword>
<evidence type="ECO:0000256" key="8">
    <source>
        <dbReference type="ARBA" id="ARBA00023008"/>
    </source>
</evidence>
<evidence type="ECO:0000256" key="6">
    <source>
        <dbReference type="ARBA" id="ARBA00022982"/>
    </source>
</evidence>
<evidence type="ECO:0000256" key="4">
    <source>
        <dbReference type="ARBA" id="ARBA00022723"/>
    </source>
</evidence>
<dbReference type="InterPro" id="IPR008972">
    <property type="entry name" value="Cupredoxin"/>
</dbReference>
<evidence type="ECO:0000256" key="7">
    <source>
        <dbReference type="ARBA" id="ARBA00022989"/>
    </source>
</evidence>
<feature type="chain" id="PRO_5024440227" description="Phytocyanin domain-containing protein" evidence="13">
    <location>
        <begin position="25"/>
        <end position="163"/>
    </location>
</feature>
<dbReference type="Pfam" id="PF02298">
    <property type="entry name" value="Cu_bind_like"/>
    <property type="match status" value="1"/>
</dbReference>
<dbReference type="InterPro" id="IPR039391">
    <property type="entry name" value="Phytocyanin-like"/>
</dbReference>
<protein>
    <recommendedName>
        <fullName evidence="14">Phytocyanin domain-containing protein</fullName>
    </recommendedName>
</protein>
<reference evidence="15 16" key="1">
    <citation type="submission" date="2019-06" db="EMBL/GenBank/DDBJ databases">
        <title>A chromosomal-level reference genome of Carpinus fangiana (Coryloideae, Betulaceae).</title>
        <authorList>
            <person name="Yang X."/>
            <person name="Wang Z."/>
            <person name="Zhang L."/>
            <person name="Hao G."/>
            <person name="Liu J."/>
            <person name="Yang Y."/>
        </authorList>
    </citation>
    <scope>NUCLEOTIDE SEQUENCE [LARGE SCALE GENOMIC DNA]</scope>
    <source>
        <strain evidence="15">Cfa_2016G</strain>
        <tissue evidence="15">Leaf</tissue>
    </source>
</reference>
<keyword evidence="8" id="KW-0186">Copper</keyword>
<organism evidence="15 16">
    <name type="scientific">Carpinus fangiana</name>
    <dbReference type="NCBI Taxonomy" id="176857"/>
    <lineage>
        <taxon>Eukaryota</taxon>
        <taxon>Viridiplantae</taxon>
        <taxon>Streptophyta</taxon>
        <taxon>Embryophyta</taxon>
        <taxon>Tracheophyta</taxon>
        <taxon>Spermatophyta</taxon>
        <taxon>Magnoliopsida</taxon>
        <taxon>eudicotyledons</taxon>
        <taxon>Gunneridae</taxon>
        <taxon>Pentapetalae</taxon>
        <taxon>rosids</taxon>
        <taxon>fabids</taxon>
        <taxon>Fagales</taxon>
        <taxon>Betulaceae</taxon>
        <taxon>Carpinus</taxon>
    </lineage>
</organism>
<evidence type="ECO:0000256" key="1">
    <source>
        <dbReference type="ARBA" id="ARBA00004479"/>
    </source>
</evidence>
<dbReference type="PROSITE" id="PS51485">
    <property type="entry name" value="PHYTOCYANIN"/>
    <property type="match status" value="1"/>
</dbReference>
<feature type="transmembrane region" description="Helical" evidence="12">
    <location>
        <begin position="145"/>
        <end position="162"/>
    </location>
</feature>
<feature type="signal peptide" evidence="13">
    <location>
        <begin position="1"/>
        <end position="24"/>
    </location>
</feature>
<name>A0A5N6R3H9_9ROSI</name>
<evidence type="ECO:0000256" key="2">
    <source>
        <dbReference type="ARBA" id="ARBA00022448"/>
    </source>
</evidence>
<gene>
    <name evidence="15" type="ORF">FH972_012049</name>
</gene>
<keyword evidence="11" id="KW-0325">Glycoprotein</keyword>
<dbReference type="GO" id="GO:0046872">
    <property type="term" value="F:metal ion binding"/>
    <property type="evidence" value="ECO:0007669"/>
    <property type="project" value="UniProtKB-KW"/>
</dbReference>
<evidence type="ECO:0000256" key="12">
    <source>
        <dbReference type="SAM" id="Phobius"/>
    </source>
</evidence>
<evidence type="ECO:0000313" key="16">
    <source>
        <dbReference type="Proteomes" id="UP000327013"/>
    </source>
</evidence>
<keyword evidence="7 12" id="KW-1133">Transmembrane helix</keyword>
<proteinExistence type="predicted"/>
<sequence>MAMASTQYLFILAIIAILVPSILATEFVGGDDKGWTINFDYQAWAQGKEFHVDDTLVFKYKEGVHNVLKVNETGFQECMASEGTMTLTSGNDVVTLATPGRKWYICGVAKHCEAGNQKLVITVLPQTIAPAPSPVSAARGSVTPIYYGGMMAIFGIPMMVIMV</sequence>
<evidence type="ECO:0000256" key="9">
    <source>
        <dbReference type="ARBA" id="ARBA00023136"/>
    </source>
</evidence>
<dbReference type="SUPFAM" id="SSF49503">
    <property type="entry name" value="Cupredoxins"/>
    <property type="match status" value="1"/>
</dbReference>
<evidence type="ECO:0000259" key="14">
    <source>
        <dbReference type="PROSITE" id="PS51485"/>
    </source>
</evidence>
<dbReference type="GO" id="GO:0005886">
    <property type="term" value="C:plasma membrane"/>
    <property type="evidence" value="ECO:0007669"/>
    <property type="project" value="TreeGrafter"/>
</dbReference>
<feature type="domain" description="Phytocyanin" evidence="14">
    <location>
        <begin position="25"/>
        <end position="125"/>
    </location>
</feature>
<dbReference type="PANTHER" id="PTHR33021:SF533">
    <property type="entry name" value="PHYTOCYANIN DOMAIN-CONTAINING PROTEIN"/>
    <property type="match status" value="1"/>
</dbReference>
<dbReference type="FunFam" id="2.60.40.420:FF:000067">
    <property type="entry name" value="Cupredoxin superfamily protein"/>
    <property type="match status" value="1"/>
</dbReference>
<dbReference type="AlphaFoldDB" id="A0A5N6R3H9"/>
<evidence type="ECO:0000256" key="3">
    <source>
        <dbReference type="ARBA" id="ARBA00022692"/>
    </source>
</evidence>
<dbReference type="OrthoDB" id="687943at2759"/>
<keyword evidence="6" id="KW-0249">Electron transport</keyword>
<evidence type="ECO:0000256" key="10">
    <source>
        <dbReference type="ARBA" id="ARBA00023157"/>
    </source>
</evidence>